<feature type="domain" description="DNA methylase N-4/N-6" evidence="4">
    <location>
        <begin position="194"/>
        <end position="260"/>
    </location>
</feature>
<dbReference type="Proteomes" id="UP000300142">
    <property type="component" value="Unassembled WGS sequence"/>
</dbReference>
<evidence type="ECO:0000256" key="1">
    <source>
        <dbReference type="ARBA" id="ARBA00006594"/>
    </source>
</evidence>
<proteinExistence type="inferred from homology"/>
<reference evidence="6" key="1">
    <citation type="submission" date="2019-02" db="EMBL/GenBank/DDBJ databases">
        <title>Draft genome sequence of Sphaerospermopsis reniformis NIES-1949.</title>
        <authorList>
            <person name="Yamaguchi H."/>
            <person name="Suzuki S."/>
            <person name="Kawachi M."/>
        </authorList>
    </citation>
    <scope>NUCLEOTIDE SEQUENCE [LARGE SCALE GENOMIC DNA]</scope>
    <source>
        <strain evidence="6">NIES-1949</strain>
    </source>
</reference>
<dbReference type="InterPro" id="IPR002052">
    <property type="entry name" value="DNA_methylase_N6_adenine_CS"/>
</dbReference>
<dbReference type="InterPro" id="IPR002941">
    <property type="entry name" value="DNA_methylase_N4/N6"/>
</dbReference>
<evidence type="ECO:0000256" key="2">
    <source>
        <dbReference type="ARBA" id="ARBA00022603"/>
    </source>
</evidence>
<evidence type="ECO:0000313" key="5">
    <source>
        <dbReference type="EMBL" id="GCL38093.1"/>
    </source>
</evidence>
<organism evidence="5 6">
    <name type="scientific">Sphaerospermopsis reniformis</name>
    <dbReference type="NCBI Taxonomy" id="531300"/>
    <lineage>
        <taxon>Bacteria</taxon>
        <taxon>Bacillati</taxon>
        <taxon>Cyanobacteriota</taxon>
        <taxon>Cyanophyceae</taxon>
        <taxon>Nostocales</taxon>
        <taxon>Aphanizomenonaceae</taxon>
        <taxon>Sphaerospermopsis</taxon>
    </lineage>
</organism>
<dbReference type="Pfam" id="PF01555">
    <property type="entry name" value="N6_N4_Mtase"/>
    <property type="match status" value="1"/>
</dbReference>
<accession>A0A480A304</accession>
<evidence type="ECO:0000259" key="4">
    <source>
        <dbReference type="Pfam" id="PF01555"/>
    </source>
</evidence>
<dbReference type="SUPFAM" id="SSF53335">
    <property type="entry name" value="S-adenosyl-L-methionine-dependent methyltransferases"/>
    <property type="match status" value="3"/>
</dbReference>
<dbReference type="InterPro" id="IPR029063">
    <property type="entry name" value="SAM-dependent_MTases_sf"/>
</dbReference>
<sequence>MSNISNIFGNLDFSSLKYNSDFKEDSVREVIILPILQALGYTQVNIVRSKTLQHPFLKIGSKKRPINLIPDYVLKVENNFAWVLDAKAPNQNIQDGDHVEQVYSYATHPEIRSNYFALCNGVEFAIFKTTGNNIPVLFFSLDEIDFHWDKLTQFLSPSSFQSGKNFSYEPATVTVKAKSEFDYNTRPLLAEIPVKKQTAKRHFGVHGYFTKQAWNVVSEYIKNFSQPGDLILDPFGGSGVTAIEALMNNRKAISTDINPMAVFLVNSLIAPVDFDELSAAFERVKTEYQKQKPTTEIEIQKALKKYPYPQGLRLPKGSDVETVEQLFSDKQLAQLGLLKSLIKKEKNKNIRDSLMLMFSGLLTKANLTYHTTPNKPAAGQGDSSAFRYYRYRIAPSPVDIDILTYLEMRFKKVDAAKKEMQYFINQTTISHAKILKGTATNLSFIPKESVDYIYTDPPYGKKIPYLDLSVMWNAWLDLEVTEADYEQEAIEGGEHQKTKEEYNQLIAESIKEMYRVLKFDRWLSFVFAHKDPEFWHLIIDTAESCGFEYIGAVPQKNGQTSFKKRQNPFTVLSGQLIINFRKVRSPKAIMKANLGMDIAEIVIQTIEGIIAKNDGATLEQINDELIIKGLELGFLDLLKKEYSDLTPILLGNFDYDEKTELFTLKKDAKFKSHIDVRLRIKYYLISYLRRMERERKNPSFDEIVLHLLPLLKNGTTPENQTILTVLEDIGERIGEDSWRLKREGQLSLFE</sequence>
<comment type="caution">
    <text evidence="5">The sequence shown here is derived from an EMBL/GenBank/DDBJ whole genome shotgun (WGS) entry which is preliminary data.</text>
</comment>
<name>A0A480A304_9CYAN</name>
<dbReference type="EMBL" id="BJCE01000115">
    <property type="protein sequence ID" value="GCL38093.1"/>
    <property type="molecule type" value="Genomic_DNA"/>
</dbReference>
<dbReference type="RefSeq" id="WP_199291305.1">
    <property type="nucleotide sequence ID" value="NZ_BJCE01000115.1"/>
</dbReference>
<evidence type="ECO:0000313" key="6">
    <source>
        <dbReference type="Proteomes" id="UP000300142"/>
    </source>
</evidence>
<keyword evidence="3" id="KW-0808">Transferase</keyword>
<dbReference type="PROSITE" id="PS00092">
    <property type="entry name" value="N6_MTASE"/>
    <property type="match status" value="1"/>
</dbReference>
<gene>
    <name evidence="5" type="ORF">SR1949_32060</name>
</gene>
<keyword evidence="6" id="KW-1185">Reference proteome</keyword>
<protein>
    <recommendedName>
        <fullName evidence="4">DNA methylase N-4/N-6 domain-containing protein</fullName>
    </recommendedName>
</protein>
<dbReference type="GO" id="GO:0008170">
    <property type="term" value="F:N-methyltransferase activity"/>
    <property type="evidence" value="ECO:0007669"/>
    <property type="project" value="InterPro"/>
</dbReference>
<dbReference type="GO" id="GO:0032259">
    <property type="term" value="P:methylation"/>
    <property type="evidence" value="ECO:0007669"/>
    <property type="project" value="UniProtKB-KW"/>
</dbReference>
<evidence type="ECO:0000256" key="3">
    <source>
        <dbReference type="ARBA" id="ARBA00022679"/>
    </source>
</evidence>
<dbReference type="AlphaFoldDB" id="A0A480A304"/>
<keyword evidence="2" id="KW-0489">Methyltransferase</keyword>
<comment type="similarity">
    <text evidence="1">Belongs to the N(4)/N(6)-methyltransferase family.</text>
</comment>
<dbReference type="GO" id="GO:0003677">
    <property type="term" value="F:DNA binding"/>
    <property type="evidence" value="ECO:0007669"/>
    <property type="project" value="InterPro"/>
</dbReference>
<dbReference type="Gene3D" id="3.40.50.150">
    <property type="entry name" value="Vaccinia Virus protein VP39"/>
    <property type="match status" value="2"/>
</dbReference>